<comment type="function">
    <text evidence="19">Acyl-CoA synthetase required for both the import of long chain fatty acids (LCFAs) (C14-C18) and the activation very long chain fatty acids (VLCFAs) (C20-C26) by esterification of the fatty acids into metabolically active CoA-thioesters for subsequent degradation or incorporation into phospholipids. The transport and fatty acyl-CoA synthetase activities are genetically separable and are thus independent activities. Esterifies VLCFAs in the peroxisome matrix. The VLCFAs are actively transported into peroxisomes by a PXA1-PXA2 heterodimeric transporter in the peroxisomal membrane.</text>
</comment>
<dbReference type="OrthoDB" id="288590at2759"/>
<evidence type="ECO:0000256" key="20">
    <source>
        <dbReference type="ARBA" id="ARBA00068795"/>
    </source>
</evidence>
<comment type="subcellular location">
    <subcellularLocation>
        <location evidence="1">Cell membrane</location>
        <topology evidence="1">Multi-pass membrane protein</topology>
    </subcellularLocation>
    <subcellularLocation>
        <location evidence="17">Peroxisome membrane</location>
    </subcellularLocation>
</comment>
<keyword evidence="10 22" id="KW-1133">Transmembrane helix</keyword>
<dbReference type="Pfam" id="PF00501">
    <property type="entry name" value="AMP-binding"/>
    <property type="match status" value="1"/>
</dbReference>
<evidence type="ECO:0000256" key="17">
    <source>
        <dbReference type="ARBA" id="ARBA00046271"/>
    </source>
</evidence>
<keyword evidence="9" id="KW-0067">ATP-binding</keyword>
<name>A0A6J8DU35_MYTCO</name>
<dbReference type="Proteomes" id="UP000507470">
    <property type="component" value="Unassembled WGS sequence"/>
</dbReference>
<feature type="domain" description="AMP-binding enzyme C-terminal" evidence="24">
    <location>
        <begin position="596"/>
        <end position="671"/>
    </location>
</feature>
<dbReference type="EMBL" id="CACVKT020007873">
    <property type="protein sequence ID" value="CAC5411589.1"/>
    <property type="molecule type" value="Genomic_DNA"/>
</dbReference>
<dbReference type="Gene3D" id="3.30.300.30">
    <property type="match status" value="1"/>
</dbReference>
<evidence type="ECO:0000256" key="10">
    <source>
        <dbReference type="ARBA" id="ARBA00022989"/>
    </source>
</evidence>
<evidence type="ECO:0000256" key="11">
    <source>
        <dbReference type="ARBA" id="ARBA00023055"/>
    </source>
</evidence>
<evidence type="ECO:0000256" key="21">
    <source>
        <dbReference type="ARBA" id="ARBA00078285"/>
    </source>
</evidence>
<evidence type="ECO:0000256" key="9">
    <source>
        <dbReference type="ARBA" id="ARBA00022840"/>
    </source>
</evidence>
<dbReference type="InterPro" id="IPR000873">
    <property type="entry name" value="AMP-dep_synth/lig_dom"/>
</dbReference>
<dbReference type="InterPro" id="IPR042099">
    <property type="entry name" value="ANL_N_sf"/>
</dbReference>
<accession>A0A6J8DU35</accession>
<feature type="transmembrane region" description="Helical" evidence="22">
    <location>
        <begin position="291"/>
        <end position="313"/>
    </location>
</feature>
<evidence type="ECO:0000313" key="25">
    <source>
        <dbReference type="EMBL" id="CAC5411589.1"/>
    </source>
</evidence>
<evidence type="ECO:0000256" key="14">
    <source>
        <dbReference type="ARBA" id="ARBA00026121"/>
    </source>
</evidence>
<dbReference type="PANTHER" id="PTHR43107">
    <property type="entry name" value="LONG-CHAIN FATTY ACID TRANSPORT PROTEIN"/>
    <property type="match status" value="1"/>
</dbReference>
<evidence type="ECO:0000256" key="18">
    <source>
        <dbReference type="ARBA" id="ARBA00048666"/>
    </source>
</evidence>
<dbReference type="GO" id="GO:0005524">
    <property type="term" value="F:ATP binding"/>
    <property type="evidence" value="ECO:0007669"/>
    <property type="project" value="UniProtKB-KW"/>
</dbReference>
<evidence type="ECO:0000256" key="13">
    <source>
        <dbReference type="ARBA" id="ARBA00023140"/>
    </source>
</evidence>
<dbReference type="EC" id="6.2.1.3" evidence="14"/>
<evidence type="ECO:0000256" key="16">
    <source>
        <dbReference type="ARBA" id="ARBA00041297"/>
    </source>
</evidence>
<dbReference type="SUPFAM" id="SSF56801">
    <property type="entry name" value="Acetyl-CoA synthetase-like"/>
    <property type="match status" value="2"/>
</dbReference>
<evidence type="ECO:0000256" key="3">
    <source>
        <dbReference type="ARBA" id="ARBA00022448"/>
    </source>
</evidence>
<dbReference type="PANTHER" id="PTHR43107:SF15">
    <property type="entry name" value="FATTY ACID TRANSPORT PROTEIN 3, ISOFORM A"/>
    <property type="match status" value="1"/>
</dbReference>
<dbReference type="Pfam" id="PF13193">
    <property type="entry name" value="AMP-binding_C"/>
    <property type="match status" value="1"/>
</dbReference>
<evidence type="ECO:0000256" key="22">
    <source>
        <dbReference type="SAM" id="Phobius"/>
    </source>
</evidence>
<keyword evidence="5 25" id="KW-0436">Ligase</keyword>
<sequence length="719" mass="80134">MDNMSLVKCGVFFTLGAILSFGLGFSCKITTLLIIATYLATGGWKFIWVVINTLPRDAKALKVLIKLKLVTKNHIQNNITIPMIFTKTAKKHPSKPCLVSEEGTLTFEEVENLSNQIANYFYQAGYRKGDVVALCFPENRIQYVCYWLGLAKIGVVAALINYNQRDIALSHSINAADSKAIIFTQDLSDALTDVASQIQNKVRFYCTGNMSPNQVLSTVMLQSELARSPTYPPPAVKVGYTEKLFYVFTSGTTGLPKAAIISHSRFYYMTVGATSLANMTENDVVYDTLPLYHTAGGVVGVGSMIVLGCTLVVRKKFSASRFWDDCIQNNCTAAQYIGEICRYLLATPAKPTDNQHKVRVMFGNGLKPEIWKMFQDRFGVKQMGEFYGATEGNCNTMNPDNTIGAAAQYIGEICRYLLATPAKPTDNQHKVRVMFGNGLKPEIWKMFQDRFGVKQMGEFYGATEGNCNTMNPDNTIGAVGFTTMIAPFLYPITLIRFNKDTGEYLRDRNGICIKAKPGEPGELVGKIVKGDALREFDGYVNRQATDKKVCPDVFKKGDLAFLTGDVLIMDTFGYFYFQDRTGDTFRWRGENVSTYEVESIISKHIQLKDSVVYGVEVKGLEGKAGMATIVDEHKTLDLLSLTKALQKSLPPYARPVFIRLASEVDTTGTHKLKKVDLAKEGFNPNIIKDHLYYLNSKTQQYEPLTVQVYNDICSGKIRL</sequence>
<keyword evidence="7" id="KW-0547">Nucleotide-binding</keyword>
<protein>
    <recommendedName>
        <fullName evidence="20">Very long-chain fatty acid transport protein</fullName>
        <ecNumber evidence="14">6.2.1.3</ecNumber>
    </recommendedName>
    <alternativeName>
        <fullName evidence="16">Long-chain-fatty-acid--CoA ligase</fullName>
    </alternativeName>
    <alternativeName>
        <fullName evidence="21">Very-long-chain acyl-CoA synthetase</fullName>
    </alternativeName>
</protein>
<dbReference type="FunFam" id="3.30.300.30:FF:000002">
    <property type="entry name" value="Long-chain fatty acid transport protein 1"/>
    <property type="match status" value="1"/>
</dbReference>
<comment type="similarity">
    <text evidence="2">Belongs to the ATP-dependent AMP-binding enzyme family.</text>
</comment>
<evidence type="ECO:0000259" key="24">
    <source>
        <dbReference type="Pfam" id="PF13193"/>
    </source>
</evidence>
<dbReference type="GO" id="GO:0004467">
    <property type="term" value="F:long-chain fatty acid-CoA ligase activity"/>
    <property type="evidence" value="ECO:0007669"/>
    <property type="project" value="UniProtKB-EC"/>
</dbReference>
<organism evidence="25 26">
    <name type="scientific">Mytilus coruscus</name>
    <name type="common">Sea mussel</name>
    <dbReference type="NCBI Taxonomy" id="42192"/>
    <lineage>
        <taxon>Eukaryota</taxon>
        <taxon>Metazoa</taxon>
        <taxon>Spiralia</taxon>
        <taxon>Lophotrochozoa</taxon>
        <taxon>Mollusca</taxon>
        <taxon>Bivalvia</taxon>
        <taxon>Autobranchia</taxon>
        <taxon>Pteriomorphia</taxon>
        <taxon>Mytilida</taxon>
        <taxon>Mytiloidea</taxon>
        <taxon>Mytilidae</taxon>
        <taxon>Mytilinae</taxon>
        <taxon>Mytilus</taxon>
    </lineage>
</organism>
<evidence type="ECO:0000256" key="15">
    <source>
        <dbReference type="ARBA" id="ARBA00036527"/>
    </source>
</evidence>
<dbReference type="InterPro" id="IPR020845">
    <property type="entry name" value="AMP-binding_CS"/>
</dbReference>
<keyword evidence="3" id="KW-0813">Transport</keyword>
<keyword evidence="6 22" id="KW-0812">Transmembrane</keyword>
<dbReference type="AlphaFoldDB" id="A0A6J8DU35"/>
<evidence type="ECO:0000259" key="23">
    <source>
        <dbReference type="Pfam" id="PF00501"/>
    </source>
</evidence>
<dbReference type="GO" id="GO:0005789">
    <property type="term" value="C:endoplasmic reticulum membrane"/>
    <property type="evidence" value="ECO:0007669"/>
    <property type="project" value="TreeGrafter"/>
</dbReference>
<feature type="domain" description="AMP-dependent synthetase/ligase" evidence="23">
    <location>
        <begin position="85"/>
        <end position="401"/>
    </location>
</feature>
<evidence type="ECO:0000256" key="19">
    <source>
        <dbReference type="ARBA" id="ARBA00060276"/>
    </source>
</evidence>
<evidence type="ECO:0000256" key="2">
    <source>
        <dbReference type="ARBA" id="ARBA00006432"/>
    </source>
</evidence>
<dbReference type="GO" id="GO:0005324">
    <property type="term" value="F:long-chain fatty acid transmembrane transporter activity"/>
    <property type="evidence" value="ECO:0007669"/>
    <property type="project" value="TreeGrafter"/>
</dbReference>
<keyword evidence="13" id="KW-0576">Peroxisome</keyword>
<keyword evidence="26" id="KW-1185">Reference proteome</keyword>
<dbReference type="GO" id="GO:0044539">
    <property type="term" value="P:long-chain fatty acid import into cell"/>
    <property type="evidence" value="ECO:0007669"/>
    <property type="project" value="TreeGrafter"/>
</dbReference>
<dbReference type="GO" id="GO:0005886">
    <property type="term" value="C:plasma membrane"/>
    <property type="evidence" value="ECO:0007669"/>
    <property type="project" value="UniProtKB-SubCell"/>
</dbReference>
<dbReference type="Gene3D" id="3.40.50.12780">
    <property type="entry name" value="N-terminal domain of ligase-like"/>
    <property type="match status" value="2"/>
</dbReference>
<keyword evidence="12 22" id="KW-0472">Membrane</keyword>
<dbReference type="GO" id="GO:0005778">
    <property type="term" value="C:peroxisomal membrane"/>
    <property type="evidence" value="ECO:0007669"/>
    <property type="project" value="UniProtKB-SubCell"/>
</dbReference>
<proteinExistence type="inferred from homology"/>
<dbReference type="FunFam" id="3.40.50.12780:FF:000019">
    <property type="entry name" value="Long-chain fatty acid transporter"/>
    <property type="match status" value="1"/>
</dbReference>
<dbReference type="InterPro" id="IPR045851">
    <property type="entry name" value="AMP-bd_C_sf"/>
</dbReference>
<keyword evidence="8" id="KW-0443">Lipid metabolism</keyword>
<keyword evidence="4" id="KW-1003">Cell membrane</keyword>
<comment type="catalytic activity">
    <reaction evidence="18">
        <text>tetracosanoate + ATP + CoA = tetracosanoyl-CoA + AMP + diphosphate</text>
        <dbReference type="Rhea" id="RHEA:33639"/>
        <dbReference type="ChEBI" id="CHEBI:30616"/>
        <dbReference type="ChEBI" id="CHEBI:31014"/>
        <dbReference type="ChEBI" id="CHEBI:33019"/>
        <dbReference type="ChEBI" id="CHEBI:57287"/>
        <dbReference type="ChEBI" id="CHEBI:65052"/>
        <dbReference type="ChEBI" id="CHEBI:456215"/>
    </reaction>
    <physiologicalReaction direction="left-to-right" evidence="18">
        <dbReference type="Rhea" id="RHEA:33640"/>
    </physiologicalReaction>
</comment>
<evidence type="ECO:0000256" key="1">
    <source>
        <dbReference type="ARBA" id="ARBA00004651"/>
    </source>
</evidence>
<evidence type="ECO:0000256" key="8">
    <source>
        <dbReference type="ARBA" id="ARBA00022832"/>
    </source>
</evidence>
<evidence type="ECO:0000256" key="7">
    <source>
        <dbReference type="ARBA" id="ARBA00022741"/>
    </source>
</evidence>
<keyword evidence="11" id="KW-0445">Lipid transport</keyword>
<evidence type="ECO:0000256" key="12">
    <source>
        <dbReference type="ARBA" id="ARBA00023136"/>
    </source>
</evidence>
<comment type="catalytic activity">
    <reaction evidence="15">
        <text>a very long-chain fatty acid + ATP + CoA = a very long-chain fatty acyl-CoA + AMP + diphosphate</text>
        <dbReference type="Rhea" id="RHEA:54536"/>
        <dbReference type="ChEBI" id="CHEBI:30616"/>
        <dbReference type="ChEBI" id="CHEBI:33019"/>
        <dbReference type="ChEBI" id="CHEBI:57287"/>
        <dbReference type="ChEBI" id="CHEBI:58950"/>
        <dbReference type="ChEBI" id="CHEBI:138261"/>
        <dbReference type="ChEBI" id="CHEBI:456215"/>
    </reaction>
    <physiologicalReaction direction="left-to-right" evidence="15">
        <dbReference type="Rhea" id="RHEA:54537"/>
    </physiologicalReaction>
</comment>
<evidence type="ECO:0000313" key="26">
    <source>
        <dbReference type="Proteomes" id="UP000507470"/>
    </source>
</evidence>
<gene>
    <name evidence="25" type="ORF">MCOR_44657</name>
</gene>
<dbReference type="PROSITE" id="PS00455">
    <property type="entry name" value="AMP_BINDING"/>
    <property type="match status" value="1"/>
</dbReference>
<keyword evidence="8" id="KW-0276">Fatty acid metabolism</keyword>
<reference evidence="25 26" key="1">
    <citation type="submission" date="2020-06" db="EMBL/GenBank/DDBJ databases">
        <authorList>
            <person name="Li R."/>
            <person name="Bekaert M."/>
        </authorList>
    </citation>
    <scope>NUCLEOTIDE SEQUENCE [LARGE SCALE GENOMIC DNA]</scope>
    <source>
        <strain evidence="26">wild</strain>
    </source>
</reference>
<evidence type="ECO:0000256" key="6">
    <source>
        <dbReference type="ARBA" id="ARBA00022692"/>
    </source>
</evidence>
<dbReference type="InterPro" id="IPR025110">
    <property type="entry name" value="AMP-bd_C"/>
</dbReference>
<evidence type="ECO:0000256" key="4">
    <source>
        <dbReference type="ARBA" id="ARBA00022475"/>
    </source>
</evidence>
<evidence type="ECO:0000256" key="5">
    <source>
        <dbReference type="ARBA" id="ARBA00022598"/>
    </source>
</evidence>